<evidence type="ECO:0000256" key="1">
    <source>
        <dbReference type="ARBA" id="ARBA00022679"/>
    </source>
</evidence>
<evidence type="ECO:0000259" key="7">
    <source>
        <dbReference type="Pfam" id="PF04024"/>
    </source>
</evidence>
<dbReference type="Pfam" id="PF04024">
    <property type="entry name" value="PspC"/>
    <property type="match status" value="1"/>
</dbReference>
<keyword evidence="8" id="KW-0067">ATP-binding</keyword>
<feature type="domain" description="Histidine kinase/HSP90-like ATPase" evidence="6">
    <location>
        <begin position="354"/>
        <end position="443"/>
    </location>
</feature>
<dbReference type="PANTHER" id="PTHR24421:SF61">
    <property type="entry name" value="OXYGEN SENSOR HISTIDINE KINASE NREB"/>
    <property type="match status" value="1"/>
</dbReference>
<comment type="caution">
    <text evidence="8">The sequence shown here is derived from an EMBL/GenBank/DDBJ whole genome shotgun (WGS) entry which is preliminary data.</text>
</comment>
<feature type="compositionally biased region" description="Low complexity" evidence="4">
    <location>
        <begin position="447"/>
        <end position="466"/>
    </location>
</feature>
<keyword evidence="5" id="KW-0472">Membrane</keyword>
<dbReference type="InterPro" id="IPR007168">
    <property type="entry name" value="Phageshock_PspC_N"/>
</dbReference>
<feature type="transmembrane region" description="Helical" evidence="5">
    <location>
        <begin position="221"/>
        <end position="244"/>
    </location>
</feature>
<dbReference type="InterPro" id="IPR036890">
    <property type="entry name" value="HATPase_C_sf"/>
</dbReference>
<feature type="transmembrane region" description="Helical" evidence="5">
    <location>
        <begin position="36"/>
        <end position="57"/>
    </location>
</feature>
<dbReference type="SUPFAM" id="SSF55874">
    <property type="entry name" value="ATPase domain of HSP90 chaperone/DNA topoisomerase II/histidine kinase"/>
    <property type="match status" value="1"/>
</dbReference>
<keyword evidence="5" id="KW-1133">Transmembrane helix</keyword>
<sequence length="476" mass="48754">MRTERMLRPRLRLIGGVCAGFAEHTGLPVNAVRTATLLLTLCGGAGALLYAWLWVTVPSAPAGSGRFATPLPKASLARPSRRARPGSGTAGPAGPVEPPVTARFEPGDAEPAPGVGSAGDPAGSFTTTRAAPITEILLGVALLTAGITLVASRLGAEIPLAVVVPGIVVLAGAALAWRQFADIRSGEAQQASARLVRALGALVLVVVGILLFFVTGDAPNVWTVVAAAVAVLLGVAVVIAPWLLRQARDLADERAAREREAERAEIAAHLHDSVLQTLALIQQKAGPHSEAARLARAQERELREWLFAGTPTGSSDSVDLATELRRVSSLIEADFAAHFELVTVGPNVPEAPEAVVAAAREAMLNAARHAGGTVSLYLETGPRGIELSVSDRGPGFRVDEIPADRHGVRESIVARMTRAGGSALLRPGPGGVGAEVVLTLPAAAAGTAPAGTAPAGTAPPGTPAGAIERPIETRTP</sequence>
<feature type="domain" description="Phage shock protein PspC N-terminal" evidence="7">
    <location>
        <begin position="6"/>
        <end position="59"/>
    </location>
</feature>
<dbReference type="EMBL" id="SOHE01000016">
    <property type="protein sequence ID" value="TFD54504.1"/>
    <property type="molecule type" value="Genomic_DNA"/>
</dbReference>
<feature type="region of interest" description="Disordered" evidence="4">
    <location>
        <begin position="68"/>
        <end position="121"/>
    </location>
</feature>
<dbReference type="InterPro" id="IPR050482">
    <property type="entry name" value="Sensor_HK_TwoCompSys"/>
</dbReference>
<proteinExistence type="predicted"/>
<evidence type="ECO:0000256" key="3">
    <source>
        <dbReference type="ARBA" id="ARBA00023012"/>
    </source>
</evidence>
<keyword evidence="1" id="KW-0808">Transferase</keyword>
<evidence type="ECO:0000313" key="9">
    <source>
        <dbReference type="Proteomes" id="UP000297447"/>
    </source>
</evidence>
<gene>
    <name evidence="8" type="ORF">E3T55_03525</name>
</gene>
<feature type="transmembrane region" description="Helical" evidence="5">
    <location>
        <begin position="133"/>
        <end position="152"/>
    </location>
</feature>
<evidence type="ECO:0000256" key="4">
    <source>
        <dbReference type="SAM" id="MobiDB-lite"/>
    </source>
</evidence>
<reference evidence="8 9" key="1">
    <citation type="submission" date="2019-03" db="EMBL/GenBank/DDBJ databases">
        <title>Genomics of glacier-inhabiting Cryobacterium strains.</title>
        <authorList>
            <person name="Liu Q."/>
            <person name="Xin Y.-H."/>
        </authorList>
    </citation>
    <scope>NUCLEOTIDE SEQUENCE [LARGE SCALE GENOMIC DNA]</scope>
    <source>
        <strain evidence="8 9">Hh14</strain>
    </source>
</reference>
<keyword evidence="8" id="KW-0547">Nucleotide-binding</keyword>
<feature type="region of interest" description="Disordered" evidence="4">
    <location>
        <begin position="447"/>
        <end position="476"/>
    </location>
</feature>
<keyword evidence="3" id="KW-0902">Two-component regulatory system</keyword>
<dbReference type="OrthoDB" id="3534856at2"/>
<dbReference type="InterPro" id="IPR003594">
    <property type="entry name" value="HATPase_dom"/>
</dbReference>
<feature type="transmembrane region" description="Helical" evidence="5">
    <location>
        <begin position="158"/>
        <end position="177"/>
    </location>
</feature>
<evidence type="ECO:0000259" key="6">
    <source>
        <dbReference type="Pfam" id="PF02518"/>
    </source>
</evidence>
<evidence type="ECO:0000256" key="2">
    <source>
        <dbReference type="ARBA" id="ARBA00022777"/>
    </source>
</evidence>
<dbReference type="Gene3D" id="3.30.565.10">
    <property type="entry name" value="Histidine kinase-like ATPase, C-terminal domain"/>
    <property type="match status" value="1"/>
</dbReference>
<dbReference type="PANTHER" id="PTHR24421">
    <property type="entry name" value="NITRATE/NITRITE SENSOR PROTEIN NARX-RELATED"/>
    <property type="match status" value="1"/>
</dbReference>
<feature type="transmembrane region" description="Helical" evidence="5">
    <location>
        <begin position="198"/>
        <end position="215"/>
    </location>
</feature>
<dbReference type="AlphaFoldDB" id="A0A4V3IS09"/>
<dbReference type="Pfam" id="PF02518">
    <property type="entry name" value="HATPase_c"/>
    <property type="match status" value="1"/>
</dbReference>
<organism evidence="8 9">
    <name type="scientific">Cryobacterium frigoriphilum</name>
    <dbReference type="NCBI Taxonomy" id="1259150"/>
    <lineage>
        <taxon>Bacteria</taxon>
        <taxon>Bacillati</taxon>
        <taxon>Actinomycetota</taxon>
        <taxon>Actinomycetes</taxon>
        <taxon>Micrococcales</taxon>
        <taxon>Microbacteriaceae</taxon>
        <taxon>Cryobacterium</taxon>
    </lineage>
</organism>
<evidence type="ECO:0000313" key="8">
    <source>
        <dbReference type="EMBL" id="TFD54504.1"/>
    </source>
</evidence>
<dbReference type="GO" id="GO:0016301">
    <property type="term" value="F:kinase activity"/>
    <property type="evidence" value="ECO:0007669"/>
    <property type="project" value="UniProtKB-KW"/>
</dbReference>
<keyword evidence="9" id="KW-1185">Reference proteome</keyword>
<name>A0A4V3IS09_9MICO</name>
<dbReference type="Proteomes" id="UP000297447">
    <property type="component" value="Unassembled WGS sequence"/>
</dbReference>
<accession>A0A4V3IS09</accession>
<dbReference type="GO" id="GO:0000160">
    <property type="term" value="P:phosphorelay signal transduction system"/>
    <property type="evidence" value="ECO:0007669"/>
    <property type="project" value="UniProtKB-KW"/>
</dbReference>
<evidence type="ECO:0000256" key="5">
    <source>
        <dbReference type="SAM" id="Phobius"/>
    </source>
</evidence>
<protein>
    <submittedName>
        <fullName evidence="8">ATP-binding protein</fullName>
    </submittedName>
</protein>
<dbReference type="GO" id="GO:0005524">
    <property type="term" value="F:ATP binding"/>
    <property type="evidence" value="ECO:0007669"/>
    <property type="project" value="UniProtKB-KW"/>
</dbReference>
<keyword evidence="5" id="KW-0812">Transmembrane</keyword>
<keyword evidence="2" id="KW-0418">Kinase</keyword>